<accession>A0A9W9FMF8</accession>
<sequence length="124" mass="13458">MPCGIHERIRHDDWKATPYSFLYDVTESETAVGCCPSGYTCGSTTVMEKTIQTCATVIRSLKSEAIKYPSRGSSAIIPMNIPGFVTVTDSEFGTRPEITSYSIATTVMNSKTITMTITQMPASG</sequence>
<reference evidence="1" key="1">
    <citation type="submission" date="2022-11" db="EMBL/GenBank/DDBJ databases">
        <authorList>
            <person name="Petersen C."/>
        </authorList>
    </citation>
    <scope>NUCLEOTIDE SEQUENCE</scope>
    <source>
        <strain evidence="1">IBT 30761</strain>
    </source>
</reference>
<organism evidence="1 2">
    <name type="scientific">Penicillium argentinense</name>
    <dbReference type="NCBI Taxonomy" id="1131581"/>
    <lineage>
        <taxon>Eukaryota</taxon>
        <taxon>Fungi</taxon>
        <taxon>Dikarya</taxon>
        <taxon>Ascomycota</taxon>
        <taxon>Pezizomycotina</taxon>
        <taxon>Eurotiomycetes</taxon>
        <taxon>Eurotiomycetidae</taxon>
        <taxon>Eurotiales</taxon>
        <taxon>Aspergillaceae</taxon>
        <taxon>Penicillium</taxon>
    </lineage>
</organism>
<dbReference type="RefSeq" id="XP_056476032.1">
    <property type="nucleotide sequence ID" value="XM_056615675.1"/>
</dbReference>
<gene>
    <name evidence="1" type="ORF">N7532_003181</name>
</gene>
<dbReference type="GeneID" id="81354654"/>
<protein>
    <submittedName>
        <fullName evidence="1">Uncharacterized protein</fullName>
    </submittedName>
</protein>
<dbReference type="OrthoDB" id="4504221at2759"/>
<comment type="caution">
    <text evidence="1">The sequence shown here is derived from an EMBL/GenBank/DDBJ whole genome shotgun (WGS) entry which is preliminary data.</text>
</comment>
<dbReference type="Proteomes" id="UP001149074">
    <property type="component" value="Unassembled WGS sequence"/>
</dbReference>
<dbReference type="EMBL" id="JAPQKI010000004">
    <property type="protein sequence ID" value="KAJ5102652.1"/>
    <property type="molecule type" value="Genomic_DNA"/>
</dbReference>
<keyword evidence="2" id="KW-1185">Reference proteome</keyword>
<reference evidence="1" key="2">
    <citation type="journal article" date="2023" name="IMA Fungus">
        <title>Comparative genomic study of the Penicillium genus elucidates a diverse pangenome and 15 lateral gene transfer events.</title>
        <authorList>
            <person name="Petersen C."/>
            <person name="Sorensen T."/>
            <person name="Nielsen M.R."/>
            <person name="Sondergaard T.E."/>
            <person name="Sorensen J.L."/>
            <person name="Fitzpatrick D.A."/>
            <person name="Frisvad J.C."/>
            <person name="Nielsen K.L."/>
        </authorList>
    </citation>
    <scope>NUCLEOTIDE SEQUENCE</scope>
    <source>
        <strain evidence="1">IBT 30761</strain>
    </source>
</reference>
<name>A0A9W9FMF8_9EURO</name>
<dbReference type="AlphaFoldDB" id="A0A9W9FMF8"/>
<evidence type="ECO:0000313" key="1">
    <source>
        <dbReference type="EMBL" id="KAJ5102652.1"/>
    </source>
</evidence>
<evidence type="ECO:0000313" key="2">
    <source>
        <dbReference type="Proteomes" id="UP001149074"/>
    </source>
</evidence>
<proteinExistence type="predicted"/>